<dbReference type="SMART" id="SM00355">
    <property type="entry name" value="ZnF_C2H2"/>
    <property type="match status" value="5"/>
</dbReference>
<accession>A0A6A6ZN75</accession>
<dbReference type="InterPro" id="IPR013087">
    <property type="entry name" value="Znf_C2H2_type"/>
</dbReference>
<dbReference type="Pfam" id="PF00096">
    <property type="entry name" value="zf-C2H2"/>
    <property type="match status" value="3"/>
</dbReference>
<dbReference type="InterPro" id="IPR036236">
    <property type="entry name" value="Znf_C2H2_sf"/>
</dbReference>
<evidence type="ECO:0000256" key="6">
    <source>
        <dbReference type="ARBA" id="ARBA00023242"/>
    </source>
</evidence>
<evidence type="ECO:0000313" key="10">
    <source>
        <dbReference type="EMBL" id="KAF2821707.1"/>
    </source>
</evidence>
<evidence type="ECO:0000256" key="8">
    <source>
        <dbReference type="SAM" id="MobiDB-lite"/>
    </source>
</evidence>
<comment type="subcellular location">
    <subcellularLocation>
        <location evidence="1">Nucleus</location>
    </subcellularLocation>
</comment>
<dbReference type="SUPFAM" id="SSF57667">
    <property type="entry name" value="beta-beta-alpha zinc fingers"/>
    <property type="match status" value="2"/>
</dbReference>
<sequence>MALAKSRTSVLHSITVRLPTTTTRLYGSVLIDSIDTMSHILPGDSAPDTSQDTERSNRFDTCIESPSEASTTTMDTTGLEVEPSAYWQYSLLDTPRDFGQIQQRATKSASSGSISELRDFANDPTETLSLGGWPFLDDTYNAQPWSTPDEGYMSRQTTWTGHDGNVCSNSLEAPSSVIPNVGPASTLDAFPYSHTDGTQGFTGSYCESDLVCHQEYEHDVVDHTLYNFRNGRSKKASLEENIRTNHDREAPSYSTSLEEQWLLDRAPAGKQPEEAAATDQGGSKKKPPKDITAFYDVTMSLDMRSLQDEEMASYHSSKSSTPSVASSWLDDPPRYLSDARGSSNLYTIDPTSLSAHSGAHGETRAVETSRPRRRAVECSKCSKTFGRSVDLRRHMLSRHEELLQFWCKVPHCTRGGRPFPRKDKLADHVRKVHSGSVSMDDAGDLVFQVPEEAEVTGQSAPIPCPICNLIFDRLSQLKQHHDRKHVRRYKCDECDNTAFNLKADLERHKRAKHNSAFGTLLECPHKECSMSFTRQDNLQRHLRQKHGSVAVLQPSSVHSAPASSIASELLQDFTVEAERQDEADTKEETNR</sequence>
<evidence type="ECO:0000256" key="1">
    <source>
        <dbReference type="ARBA" id="ARBA00004123"/>
    </source>
</evidence>
<dbReference type="AlphaFoldDB" id="A0A6A6ZN75"/>
<dbReference type="Gene3D" id="3.30.160.60">
    <property type="entry name" value="Classic Zinc Finger"/>
    <property type="match status" value="3"/>
</dbReference>
<dbReference type="EMBL" id="MU006236">
    <property type="protein sequence ID" value="KAF2821707.1"/>
    <property type="molecule type" value="Genomic_DNA"/>
</dbReference>
<evidence type="ECO:0000256" key="2">
    <source>
        <dbReference type="ARBA" id="ARBA00022723"/>
    </source>
</evidence>
<evidence type="ECO:0000259" key="9">
    <source>
        <dbReference type="PROSITE" id="PS50157"/>
    </source>
</evidence>
<keyword evidence="3" id="KW-0677">Repeat</keyword>
<organism evidence="10 11">
    <name type="scientific">Ophiobolus disseminans</name>
    <dbReference type="NCBI Taxonomy" id="1469910"/>
    <lineage>
        <taxon>Eukaryota</taxon>
        <taxon>Fungi</taxon>
        <taxon>Dikarya</taxon>
        <taxon>Ascomycota</taxon>
        <taxon>Pezizomycotina</taxon>
        <taxon>Dothideomycetes</taxon>
        <taxon>Pleosporomycetidae</taxon>
        <taxon>Pleosporales</taxon>
        <taxon>Pleosporineae</taxon>
        <taxon>Phaeosphaeriaceae</taxon>
        <taxon>Ophiobolus</taxon>
    </lineage>
</organism>
<gene>
    <name evidence="10" type="ORF">CC86DRAFT_386092</name>
</gene>
<proteinExistence type="predicted"/>
<evidence type="ECO:0000313" key="11">
    <source>
        <dbReference type="Proteomes" id="UP000799424"/>
    </source>
</evidence>
<dbReference type="PROSITE" id="PS00028">
    <property type="entry name" value="ZINC_FINGER_C2H2_1"/>
    <property type="match status" value="3"/>
</dbReference>
<feature type="compositionally biased region" description="Basic and acidic residues" evidence="8">
    <location>
        <begin position="359"/>
        <end position="371"/>
    </location>
</feature>
<keyword evidence="5" id="KW-0862">Zinc</keyword>
<dbReference type="GO" id="GO:0008270">
    <property type="term" value="F:zinc ion binding"/>
    <property type="evidence" value="ECO:0007669"/>
    <property type="project" value="UniProtKB-KW"/>
</dbReference>
<evidence type="ECO:0000256" key="5">
    <source>
        <dbReference type="ARBA" id="ARBA00022833"/>
    </source>
</evidence>
<dbReference type="Proteomes" id="UP000799424">
    <property type="component" value="Unassembled WGS sequence"/>
</dbReference>
<reference evidence="10" key="1">
    <citation type="journal article" date="2020" name="Stud. Mycol.">
        <title>101 Dothideomycetes genomes: a test case for predicting lifestyles and emergence of pathogens.</title>
        <authorList>
            <person name="Haridas S."/>
            <person name="Albert R."/>
            <person name="Binder M."/>
            <person name="Bloem J."/>
            <person name="Labutti K."/>
            <person name="Salamov A."/>
            <person name="Andreopoulos B."/>
            <person name="Baker S."/>
            <person name="Barry K."/>
            <person name="Bills G."/>
            <person name="Bluhm B."/>
            <person name="Cannon C."/>
            <person name="Castanera R."/>
            <person name="Culley D."/>
            <person name="Daum C."/>
            <person name="Ezra D."/>
            <person name="Gonzalez J."/>
            <person name="Henrissat B."/>
            <person name="Kuo A."/>
            <person name="Liang C."/>
            <person name="Lipzen A."/>
            <person name="Lutzoni F."/>
            <person name="Magnuson J."/>
            <person name="Mondo S."/>
            <person name="Nolan M."/>
            <person name="Ohm R."/>
            <person name="Pangilinan J."/>
            <person name="Park H.-J."/>
            <person name="Ramirez L."/>
            <person name="Alfaro M."/>
            <person name="Sun H."/>
            <person name="Tritt A."/>
            <person name="Yoshinaga Y."/>
            <person name="Zwiers L.-H."/>
            <person name="Turgeon B."/>
            <person name="Goodwin S."/>
            <person name="Spatafora J."/>
            <person name="Crous P."/>
            <person name="Grigoriev I."/>
        </authorList>
    </citation>
    <scope>NUCLEOTIDE SEQUENCE</scope>
    <source>
        <strain evidence="10">CBS 113818</strain>
    </source>
</reference>
<feature type="region of interest" description="Disordered" evidence="8">
    <location>
        <begin position="267"/>
        <end position="290"/>
    </location>
</feature>
<dbReference type="PROSITE" id="PS50157">
    <property type="entry name" value="ZINC_FINGER_C2H2_2"/>
    <property type="match status" value="2"/>
</dbReference>
<keyword evidence="6" id="KW-0539">Nucleus</keyword>
<evidence type="ECO:0000256" key="7">
    <source>
        <dbReference type="PROSITE-ProRule" id="PRU00042"/>
    </source>
</evidence>
<dbReference type="GO" id="GO:0005634">
    <property type="term" value="C:nucleus"/>
    <property type="evidence" value="ECO:0007669"/>
    <property type="project" value="UniProtKB-SubCell"/>
</dbReference>
<keyword evidence="2" id="KW-0479">Metal-binding</keyword>
<keyword evidence="4 7" id="KW-0863">Zinc-finger</keyword>
<dbReference type="InterPro" id="IPR050888">
    <property type="entry name" value="ZnF_C2H2-type_TF"/>
</dbReference>
<name>A0A6A6ZN75_9PLEO</name>
<keyword evidence="11" id="KW-1185">Reference proteome</keyword>
<feature type="region of interest" description="Disordered" evidence="8">
    <location>
        <begin position="352"/>
        <end position="371"/>
    </location>
</feature>
<evidence type="ECO:0000256" key="3">
    <source>
        <dbReference type="ARBA" id="ARBA00022737"/>
    </source>
</evidence>
<dbReference type="PANTHER" id="PTHR24406">
    <property type="entry name" value="TRANSCRIPTIONAL REPRESSOR CTCFL-RELATED"/>
    <property type="match status" value="1"/>
</dbReference>
<protein>
    <recommendedName>
        <fullName evidence="9">C2H2-type domain-containing protein</fullName>
    </recommendedName>
</protein>
<dbReference type="OrthoDB" id="3798762at2759"/>
<evidence type="ECO:0000256" key="4">
    <source>
        <dbReference type="ARBA" id="ARBA00022771"/>
    </source>
</evidence>
<feature type="domain" description="C2H2-type" evidence="9">
    <location>
        <begin position="521"/>
        <end position="546"/>
    </location>
</feature>
<feature type="domain" description="C2H2-type" evidence="9">
    <location>
        <begin position="376"/>
        <end position="399"/>
    </location>
</feature>